<dbReference type="PROSITE" id="PS50075">
    <property type="entry name" value="CARRIER"/>
    <property type="match status" value="1"/>
</dbReference>
<dbReference type="Pfam" id="PF08659">
    <property type="entry name" value="KR"/>
    <property type="match status" value="1"/>
</dbReference>
<evidence type="ECO:0000313" key="10">
    <source>
        <dbReference type="Proteomes" id="UP000523447"/>
    </source>
</evidence>
<dbReference type="InterPro" id="IPR049900">
    <property type="entry name" value="PKS_mFAS_DH"/>
</dbReference>
<dbReference type="InterPro" id="IPR001227">
    <property type="entry name" value="Ac_transferase_dom_sf"/>
</dbReference>
<dbReference type="Gene3D" id="3.10.129.110">
    <property type="entry name" value="Polyketide synthase dehydratase"/>
    <property type="match status" value="1"/>
</dbReference>
<dbReference type="InterPro" id="IPR006162">
    <property type="entry name" value="Ppantetheine_attach_site"/>
</dbReference>
<feature type="region of interest" description="N-terminal hotdog fold" evidence="5">
    <location>
        <begin position="888"/>
        <end position="1015"/>
    </location>
</feature>
<sequence length="1774" mass="185183">MTRSEDRMTEALRRAALELDALREHNARLVAAATEPIALVGGACRLPGGVRSREELWDLVSAGRDGIGGFPQDRGWPADLYDPDPDAVGRSTVCEGGFLYDAGDFDAGFFGVSPREAAAIDPQQRQLLETSWEALEDARIDPVSLRGSDTGVYAGVMYHDYGHRNQLGSVVSGRVAYALGLTGPALTIDTACSSSLVALHQAAAALRARECGLALVGGVTVMATPAVFVEMSRQRGLSADGRCKSFAAAADGVGWAEGVAVVVAERLSDALRNGRRILAVIRGSAVNQDGASNGLTAPNGPSQERVIRAALANAGLTAADIDAVEGHGTGTTLGDPIEARALVTVYGRDRTAPLWLGSVKSNIGHTQAAAGIAGVLKMAMAMRHGVLPPTLHVDAPSRHVDWSAGTVRLLTEAQPWVRGTRPRRAGVSSFGISGTNAHVIVEEPPVPAETGGAEPAPPLIPWVFAGRTVDAVHAQADRMRALVRSNPDLDAADIAVSLADRAALDYRAVVVGADRDELLAALPEMTVRRAVAGRTVFVFPGQGSQRLGMGRELYSAFGVFRRAFDEALSAVSAHLPVPVLPVLWGDDAQGVADTAVAQTGLFALEVALTELLASWGVRPDLLLGHSVGEIAAAWAGGVLSLADAARVVAARARLMRTLPAGGGMLAVAAGEAELVPLLPSEVEIAAVNGAEAVVLSGPAEVLTTLAGELARRGRPVRSLPVSHAFHSAAMDPILDSFTAEIADITVAAPSRIISTVTGDLAGDDFGTPDYWRRNLRRPVRFGDAVGTAAASGGTHVVEVGPGTALSAMVSGGSDGVEPVALLRGEHEVDSMIRGLGRLHETGGTVGWSRYFEGTRARRIDLPPYPFRHQRYWITGTDAAGAGLSASGHPLTGTVLETPAFGGVVLTGRLSLASHPWLADHRVFGHAVLPGAGFAELVLRASDETGGALVRDMTIQAPLVIPETGGVAVQVAVGGTDAGTGDERTIAVYARPDGAGERSAWTLHAEATLAEEQSPCPAADFGPWPPPGATAVDVAERYDRLAGRGFGYGPAFRGVRRLWLAGSEVFAEVVLPSGVADPEGFGIHPALLDAVLHTALLATDGETTMLPFAWQDLALHATGATAVRVRLTPEGVDGFSVTVGDEAGRPVLTARRVLGRAIAPDQLTIPAPENNSLWRVEWNPIEPGSDAGTPWATWETVTEGGDVTPVLVLRCRGDAGGVPARVRAMAGRVLAVLQAFAREERFADSRLLVLTRGAVALPGEDVTDLAAAAVWGLVRSAQAEQPGRIIVADTDSESDAGIGALIATAEPEIAVRAGRFLIPRLAPLPERAPEPDIDRICSAGTILITGGTGVLGAWMAEHLVRDHGARCLTLVSRRGVEAPGAAELCAQLTDLGARVNLVACDVADREAVRRMLDDLPADAPLAGIVHTAGIFDAGVIDSLTAEQLDRVFAAKVDGAWNLHELTADTEIELFALFSSAGGLILASGQGGYAAGNVFLDALAAHRRAHGAAATSMAWGPWAGALMGLEVTETGMRRIRRSGVLPLAREGALRLFDIAATGPDAAVVPVRIERTAMLGDPAELPALLRGLAPATGRRRATAAASADKDTLAAVAPEQRRDYLLTELRRLVAEVLGHAAPADIDPDTAFSDLGFDSLAAIELRNKLRAATGTTVGIATVFDYPTIAKLSDWLLDSLGFGVGEQAPRVPDESEIRRRLATIPIAELRGSGLLDSLLRLTDTAAPAPEPLAGPVDSAIDEMDPSELVRHVLATRSRPEREQA</sequence>
<dbReference type="InterPro" id="IPR036736">
    <property type="entry name" value="ACP-like_sf"/>
</dbReference>
<evidence type="ECO:0000256" key="2">
    <source>
        <dbReference type="ARBA" id="ARBA00022553"/>
    </source>
</evidence>
<feature type="active site" description="Proton acceptor; for dehydratase activity" evidence="5">
    <location>
        <position position="920"/>
    </location>
</feature>
<dbReference type="Pfam" id="PF02801">
    <property type="entry name" value="Ketoacyl-synt_C"/>
    <property type="match status" value="1"/>
</dbReference>
<dbReference type="InterPro" id="IPR016036">
    <property type="entry name" value="Malonyl_transacylase_ACP-bd"/>
</dbReference>
<dbReference type="SUPFAM" id="SSF51735">
    <property type="entry name" value="NAD(P)-binding Rossmann-fold domains"/>
    <property type="match status" value="2"/>
</dbReference>
<dbReference type="SMART" id="SM00822">
    <property type="entry name" value="PKS_KR"/>
    <property type="match status" value="1"/>
</dbReference>
<evidence type="ECO:0000256" key="4">
    <source>
        <dbReference type="ARBA" id="ARBA00023315"/>
    </source>
</evidence>
<evidence type="ECO:0000259" key="8">
    <source>
        <dbReference type="PROSITE" id="PS52019"/>
    </source>
</evidence>
<feature type="domain" description="Carrier" evidence="6">
    <location>
        <begin position="1615"/>
        <end position="1690"/>
    </location>
</feature>
<dbReference type="Pfam" id="PF00698">
    <property type="entry name" value="Acyl_transf_1"/>
    <property type="match status" value="1"/>
</dbReference>
<dbReference type="InterPro" id="IPR042104">
    <property type="entry name" value="PKS_dehydratase_sf"/>
</dbReference>
<dbReference type="PROSITE" id="PS00012">
    <property type="entry name" value="PHOSPHOPANTETHEINE"/>
    <property type="match status" value="1"/>
</dbReference>
<dbReference type="Pfam" id="PF14765">
    <property type="entry name" value="PS-DH"/>
    <property type="match status" value="1"/>
</dbReference>
<protein>
    <submittedName>
        <fullName evidence="9">Type I polyketide synthase</fullName>
    </submittedName>
</protein>
<dbReference type="InterPro" id="IPR009081">
    <property type="entry name" value="PP-bd_ACP"/>
</dbReference>
<evidence type="ECO:0000256" key="5">
    <source>
        <dbReference type="PROSITE-ProRule" id="PRU01363"/>
    </source>
</evidence>
<dbReference type="RefSeq" id="WP_051031547.1">
    <property type="nucleotide sequence ID" value="NZ_CAWPHS010000018.1"/>
</dbReference>
<gene>
    <name evidence="9" type="ORF">HGA07_21185</name>
</gene>
<dbReference type="GO" id="GO:0031177">
    <property type="term" value="F:phosphopantetheine binding"/>
    <property type="evidence" value="ECO:0007669"/>
    <property type="project" value="InterPro"/>
</dbReference>
<dbReference type="PANTHER" id="PTHR43775:SF51">
    <property type="entry name" value="INACTIVE PHENOLPHTHIOCEROL SYNTHESIS POLYKETIDE SYNTHASE TYPE I PKS1-RELATED"/>
    <property type="match status" value="1"/>
</dbReference>
<feature type="domain" description="PKS/mFAS DH" evidence="8">
    <location>
        <begin position="888"/>
        <end position="1163"/>
    </location>
</feature>
<name>A0A7X6M0N4_9NOCA</name>
<dbReference type="GO" id="GO:0004312">
    <property type="term" value="F:fatty acid synthase activity"/>
    <property type="evidence" value="ECO:0007669"/>
    <property type="project" value="TreeGrafter"/>
</dbReference>
<feature type="active site" description="Proton donor; for dehydratase activity" evidence="5">
    <location>
        <position position="1088"/>
    </location>
</feature>
<dbReference type="Gene3D" id="3.40.366.10">
    <property type="entry name" value="Malonyl-Coenzyme A Acyl Carrier Protein, domain 2"/>
    <property type="match status" value="1"/>
</dbReference>
<dbReference type="InterPro" id="IPR016035">
    <property type="entry name" value="Acyl_Trfase/lysoPLipase"/>
</dbReference>
<keyword evidence="10" id="KW-1185">Reference proteome</keyword>
<dbReference type="InterPro" id="IPR014043">
    <property type="entry name" value="Acyl_transferase_dom"/>
</dbReference>
<dbReference type="Pfam" id="PF21089">
    <property type="entry name" value="PKS_DH_N"/>
    <property type="match status" value="1"/>
</dbReference>
<feature type="region of interest" description="C-terminal hotdog fold" evidence="5">
    <location>
        <begin position="1028"/>
        <end position="1163"/>
    </location>
</feature>
<dbReference type="InterPro" id="IPR020806">
    <property type="entry name" value="PKS_PP-bd"/>
</dbReference>
<dbReference type="FunFam" id="3.40.47.10:FF:000019">
    <property type="entry name" value="Polyketide synthase type I"/>
    <property type="match status" value="1"/>
</dbReference>
<evidence type="ECO:0000256" key="1">
    <source>
        <dbReference type="ARBA" id="ARBA00022450"/>
    </source>
</evidence>
<dbReference type="InterPro" id="IPR014030">
    <property type="entry name" value="Ketoacyl_synth_N"/>
</dbReference>
<dbReference type="InterPro" id="IPR020807">
    <property type="entry name" value="PKS_DH"/>
</dbReference>
<dbReference type="Pfam" id="PF16197">
    <property type="entry name" value="KAsynt_C_assoc"/>
    <property type="match status" value="1"/>
</dbReference>
<dbReference type="InterPro" id="IPR049552">
    <property type="entry name" value="PKS_DH_N"/>
</dbReference>
<dbReference type="CDD" id="cd00833">
    <property type="entry name" value="PKS"/>
    <property type="match status" value="1"/>
</dbReference>
<proteinExistence type="predicted"/>
<dbReference type="Gene3D" id="3.30.70.3290">
    <property type="match status" value="1"/>
</dbReference>
<dbReference type="PROSITE" id="PS00606">
    <property type="entry name" value="KS3_1"/>
    <property type="match status" value="1"/>
</dbReference>
<dbReference type="InterPro" id="IPR016039">
    <property type="entry name" value="Thiolase-like"/>
</dbReference>
<dbReference type="Pfam" id="PF22953">
    <property type="entry name" value="SpnB_Rossmann"/>
    <property type="match status" value="1"/>
</dbReference>
<dbReference type="EMBL" id="JAAXPE010000025">
    <property type="protein sequence ID" value="NKY88125.1"/>
    <property type="molecule type" value="Genomic_DNA"/>
</dbReference>
<dbReference type="Pfam" id="PF00550">
    <property type="entry name" value="PP-binding"/>
    <property type="match status" value="1"/>
</dbReference>
<dbReference type="SMART" id="SM00823">
    <property type="entry name" value="PKS_PP"/>
    <property type="match status" value="1"/>
</dbReference>
<dbReference type="SUPFAM" id="SSF52151">
    <property type="entry name" value="FabD/lysophospholipase-like"/>
    <property type="match status" value="1"/>
</dbReference>
<dbReference type="SUPFAM" id="SSF53901">
    <property type="entry name" value="Thiolase-like"/>
    <property type="match status" value="1"/>
</dbReference>
<dbReference type="InterPro" id="IPR014031">
    <property type="entry name" value="Ketoacyl_synth_C"/>
</dbReference>
<dbReference type="SMART" id="SM00827">
    <property type="entry name" value="PKS_AT"/>
    <property type="match status" value="1"/>
</dbReference>
<dbReference type="PROSITE" id="PS52004">
    <property type="entry name" value="KS3_2"/>
    <property type="match status" value="1"/>
</dbReference>
<dbReference type="InterPro" id="IPR020841">
    <property type="entry name" value="PKS_Beta-ketoAc_synthase_dom"/>
</dbReference>
<dbReference type="InterPro" id="IPR013968">
    <property type="entry name" value="PKS_KR"/>
</dbReference>
<dbReference type="Pfam" id="PF00109">
    <property type="entry name" value="ketoacyl-synt"/>
    <property type="match status" value="1"/>
</dbReference>
<dbReference type="InterPro" id="IPR055123">
    <property type="entry name" value="SpnB-like_Rossmann"/>
</dbReference>
<keyword evidence="4" id="KW-0012">Acyltransferase</keyword>
<feature type="domain" description="Ketosynthase family 3 (KS3)" evidence="7">
    <location>
        <begin position="34"/>
        <end position="443"/>
    </location>
</feature>
<dbReference type="CDD" id="cd08956">
    <property type="entry name" value="KR_3_FAS_SDR_x"/>
    <property type="match status" value="1"/>
</dbReference>
<dbReference type="GO" id="GO:0006633">
    <property type="term" value="P:fatty acid biosynthetic process"/>
    <property type="evidence" value="ECO:0007669"/>
    <property type="project" value="InterPro"/>
</dbReference>
<comment type="caution">
    <text evidence="9">The sequence shown here is derived from an EMBL/GenBank/DDBJ whole genome shotgun (WGS) entry which is preliminary data.</text>
</comment>
<dbReference type="InterPro" id="IPR050091">
    <property type="entry name" value="PKS_NRPS_Biosynth_Enz"/>
</dbReference>
<dbReference type="InterPro" id="IPR057326">
    <property type="entry name" value="KR_dom"/>
</dbReference>
<dbReference type="Gene3D" id="3.40.47.10">
    <property type="match status" value="1"/>
</dbReference>
<dbReference type="Proteomes" id="UP000523447">
    <property type="component" value="Unassembled WGS sequence"/>
</dbReference>
<dbReference type="SUPFAM" id="SSF55048">
    <property type="entry name" value="Probable ACP-binding domain of malonyl-CoA ACP transacylase"/>
    <property type="match status" value="1"/>
</dbReference>
<evidence type="ECO:0000313" key="9">
    <source>
        <dbReference type="EMBL" id="NKY88125.1"/>
    </source>
</evidence>
<dbReference type="SMART" id="SM00826">
    <property type="entry name" value="PKS_DH"/>
    <property type="match status" value="1"/>
</dbReference>
<dbReference type="SUPFAM" id="SSF47336">
    <property type="entry name" value="ACP-like"/>
    <property type="match status" value="1"/>
</dbReference>
<dbReference type="InterPro" id="IPR036291">
    <property type="entry name" value="NAD(P)-bd_dom_sf"/>
</dbReference>
<evidence type="ECO:0000256" key="3">
    <source>
        <dbReference type="ARBA" id="ARBA00022679"/>
    </source>
</evidence>
<dbReference type="PROSITE" id="PS52019">
    <property type="entry name" value="PKS_MFAS_DH"/>
    <property type="match status" value="1"/>
</dbReference>
<dbReference type="Gene3D" id="1.10.1200.10">
    <property type="entry name" value="ACP-like"/>
    <property type="match status" value="1"/>
</dbReference>
<dbReference type="Gene3D" id="3.40.50.720">
    <property type="entry name" value="NAD(P)-binding Rossmann-like Domain"/>
    <property type="match status" value="1"/>
</dbReference>
<keyword evidence="2" id="KW-0597">Phosphoprotein</keyword>
<dbReference type="InterPro" id="IPR049551">
    <property type="entry name" value="PKS_DH_C"/>
</dbReference>
<dbReference type="InterPro" id="IPR032821">
    <property type="entry name" value="PKS_assoc"/>
</dbReference>
<keyword evidence="1" id="KW-0596">Phosphopantetheine</keyword>
<dbReference type="GO" id="GO:0004315">
    <property type="term" value="F:3-oxoacyl-[acyl-carrier-protein] synthase activity"/>
    <property type="evidence" value="ECO:0007669"/>
    <property type="project" value="InterPro"/>
</dbReference>
<accession>A0A7X6M0N4</accession>
<dbReference type="SMART" id="SM01294">
    <property type="entry name" value="PKS_PP_betabranch"/>
    <property type="match status" value="1"/>
</dbReference>
<dbReference type="InterPro" id="IPR018201">
    <property type="entry name" value="Ketoacyl_synth_AS"/>
</dbReference>
<evidence type="ECO:0000259" key="6">
    <source>
        <dbReference type="PROSITE" id="PS50075"/>
    </source>
</evidence>
<dbReference type="SMART" id="SM00825">
    <property type="entry name" value="PKS_KS"/>
    <property type="match status" value="1"/>
</dbReference>
<evidence type="ECO:0000259" key="7">
    <source>
        <dbReference type="PROSITE" id="PS52004"/>
    </source>
</evidence>
<organism evidence="9 10">
    <name type="scientific">Nocardia veterana</name>
    <dbReference type="NCBI Taxonomy" id="132249"/>
    <lineage>
        <taxon>Bacteria</taxon>
        <taxon>Bacillati</taxon>
        <taxon>Actinomycetota</taxon>
        <taxon>Actinomycetes</taxon>
        <taxon>Mycobacteriales</taxon>
        <taxon>Nocardiaceae</taxon>
        <taxon>Nocardia</taxon>
    </lineage>
</organism>
<reference evidence="9 10" key="1">
    <citation type="submission" date="2020-04" db="EMBL/GenBank/DDBJ databases">
        <title>MicrobeNet Type strains.</title>
        <authorList>
            <person name="Nicholson A.C."/>
        </authorList>
    </citation>
    <scope>NUCLEOTIDE SEQUENCE [LARGE SCALE GENOMIC DNA]</scope>
    <source>
        <strain evidence="9 10">DSM 44445</strain>
    </source>
</reference>
<keyword evidence="3" id="KW-0808">Transferase</keyword>
<dbReference type="PANTHER" id="PTHR43775">
    <property type="entry name" value="FATTY ACID SYNTHASE"/>
    <property type="match status" value="1"/>
</dbReference>